<evidence type="ECO:0000313" key="3">
    <source>
        <dbReference type="Proteomes" id="UP001139031"/>
    </source>
</evidence>
<accession>A0ABS7TL11</accession>
<protein>
    <submittedName>
        <fullName evidence="2">Uncharacterized protein</fullName>
    </submittedName>
</protein>
<evidence type="ECO:0000313" key="2">
    <source>
        <dbReference type="EMBL" id="MBZ5708907.1"/>
    </source>
</evidence>
<organism evidence="2 3">
    <name type="scientific">Nannocystis pusilla</name>
    <dbReference type="NCBI Taxonomy" id="889268"/>
    <lineage>
        <taxon>Bacteria</taxon>
        <taxon>Pseudomonadati</taxon>
        <taxon>Myxococcota</taxon>
        <taxon>Polyangia</taxon>
        <taxon>Nannocystales</taxon>
        <taxon>Nannocystaceae</taxon>
        <taxon>Nannocystis</taxon>
    </lineage>
</organism>
<evidence type="ECO:0000256" key="1">
    <source>
        <dbReference type="SAM" id="MobiDB-lite"/>
    </source>
</evidence>
<dbReference type="EMBL" id="JAIRAU010000002">
    <property type="protein sequence ID" value="MBZ5708907.1"/>
    <property type="molecule type" value="Genomic_DNA"/>
</dbReference>
<comment type="caution">
    <text evidence="2">The sequence shown here is derived from an EMBL/GenBank/DDBJ whole genome shotgun (WGS) entry which is preliminary data.</text>
</comment>
<feature type="region of interest" description="Disordered" evidence="1">
    <location>
        <begin position="1"/>
        <end position="39"/>
    </location>
</feature>
<dbReference type="Proteomes" id="UP001139031">
    <property type="component" value="Unassembled WGS sequence"/>
</dbReference>
<sequence length="97" mass="10503">MTRESVWSAASPGRRPCTGNLSQGTSNHRSRGRALEASEGTAQRCELYFYAFAHAPELCPVTRARRDGHPQPELLAALARVIADEAPLAALDDVTRA</sequence>
<dbReference type="RefSeq" id="WP_224190686.1">
    <property type="nucleotide sequence ID" value="NZ_JAIRAU010000002.1"/>
</dbReference>
<name>A0ABS7TL11_9BACT</name>
<gene>
    <name evidence="2" type="ORF">K7C98_06535</name>
</gene>
<keyword evidence="3" id="KW-1185">Reference proteome</keyword>
<proteinExistence type="predicted"/>
<reference evidence="2" key="1">
    <citation type="submission" date="2021-08" db="EMBL/GenBank/DDBJ databases">
        <authorList>
            <person name="Stevens D.C."/>
        </authorList>
    </citation>
    <scope>NUCLEOTIDE SEQUENCE</scope>
    <source>
        <strain evidence="2">DSM 53165</strain>
    </source>
</reference>